<dbReference type="Proteomes" id="UP000440578">
    <property type="component" value="Unassembled WGS sequence"/>
</dbReference>
<dbReference type="EMBL" id="VIIS01001234">
    <property type="protein sequence ID" value="KAF0300795.1"/>
    <property type="molecule type" value="Genomic_DNA"/>
</dbReference>
<feature type="compositionally biased region" description="Low complexity" evidence="3">
    <location>
        <begin position="566"/>
        <end position="584"/>
    </location>
</feature>
<dbReference type="OrthoDB" id="6376137at2759"/>
<feature type="compositionally biased region" description="Basic and acidic residues" evidence="3">
    <location>
        <begin position="595"/>
        <end position="605"/>
    </location>
</feature>
<comment type="subcellular location">
    <subcellularLocation>
        <location evidence="1">Nucleus</location>
    </subcellularLocation>
</comment>
<dbReference type="GO" id="GO:0006325">
    <property type="term" value="P:chromatin organization"/>
    <property type="evidence" value="ECO:0007669"/>
    <property type="project" value="InterPro"/>
</dbReference>
<proteinExistence type="predicted"/>
<feature type="compositionally biased region" description="Low complexity" evidence="3">
    <location>
        <begin position="255"/>
        <end position="272"/>
    </location>
</feature>
<evidence type="ECO:0000256" key="2">
    <source>
        <dbReference type="ARBA" id="ARBA00023242"/>
    </source>
</evidence>
<feature type="compositionally biased region" description="Low complexity" evidence="3">
    <location>
        <begin position="301"/>
        <end position="336"/>
    </location>
</feature>
<feature type="region of interest" description="Disordered" evidence="3">
    <location>
        <begin position="141"/>
        <end position="193"/>
    </location>
</feature>
<dbReference type="GO" id="GO:0005634">
    <property type="term" value="C:nucleus"/>
    <property type="evidence" value="ECO:0007669"/>
    <property type="project" value="UniProtKB-SubCell"/>
</dbReference>
<evidence type="ECO:0000313" key="5">
    <source>
        <dbReference type="Proteomes" id="UP000440578"/>
    </source>
</evidence>
<evidence type="ECO:0000313" key="4">
    <source>
        <dbReference type="EMBL" id="KAF0300795.1"/>
    </source>
</evidence>
<feature type="compositionally biased region" description="Low complexity" evidence="3">
    <location>
        <begin position="455"/>
        <end position="530"/>
    </location>
</feature>
<comment type="caution">
    <text evidence="4">The sequence shown here is derived from an EMBL/GenBank/DDBJ whole genome shotgun (WGS) entry which is preliminary data.</text>
</comment>
<evidence type="ECO:0000256" key="1">
    <source>
        <dbReference type="ARBA" id="ARBA00004123"/>
    </source>
</evidence>
<feature type="compositionally biased region" description="Low complexity" evidence="3">
    <location>
        <begin position="611"/>
        <end position="627"/>
    </location>
</feature>
<keyword evidence="2" id="KW-0539">Nucleus</keyword>
<evidence type="ECO:0000256" key="3">
    <source>
        <dbReference type="SAM" id="MobiDB-lite"/>
    </source>
</evidence>
<dbReference type="GO" id="GO:0031491">
    <property type="term" value="F:nucleosome binding"/>
    <property type="evidence" value="ECO:0007669"/>
    <property type="project" value="TreeGrafter"/>
</dbReference>
<sequence>MYRSVSLLADVLRAADDFRTLLQLSDWLRPMPDDDKKYLRDAEREQLAGHAFNMGLQCARATFRRLFKAQSPVSGTRRLYFLLGLYETHAGMRPRRRPKIARLLEETYKLFRGGKVESEPPLLQQAISYCRSQVNAIQQAKMQAAPGGPAPVARGSGGVTRGTGRRGRPPLSGSRGRGRPPGSATSVTGGRLPSMQDQLRQLQAAVEAERLRQLQQVWADQLGSRATSVQADVEANYRRLLQLQRAGQPASEQSKPAQTPAKPAQTPAIPAQVTVEPVQTAPKSTAEAPSKASSQTVPQPVVSTATKPATSTSKPPAPAAKQPVSAPAPMPSRSAPETTVASRTLAQAASGGADLSVLAALSHAGLTITTVSQESPPPSVVPAQSRPTPPPPQQAAKPRFSDAFRPEVAQTAMVPAPARSQPQTTAAPTRPQPAQPQTTKPQPPQTTKPQPPQTTKPQPQQTAKPQSQPTSKPQPQATAKPQSQATAKPQPQAAAKLQSQPASKPQSQPTSKPQPQPTSKSQSTSKPLPQASAKPRFSDAFLGTESGQQPPAALPALPKSLTVKEVSVPASSASVVASAVASAATGRTSESPRPVARDRPRPRPDRHGHRAAAPVPEPAGAAAAATASSQRDDGDA</sequence>
<dbReference type="PANTHER" id="PTHR15502">
    <property type="entry name" value="CALCINEURIN-BINDING PROTEIN CABIN 1-RELATED"/>
    <property type="match status" value="1"/>
</dbReference>
<name>A0A6A4W2Z9_AMPAM</name>
<accession>A0A6A4W2Z9</accession>
<feature type="region of interest" description="Disordered" evidence="3">
    <location>
        <begin position="371"/>
        <end position="636"/>
    </location>
</feature>
<gene>
    <name evidence="4" type="ORF">FJT64_026796</name>
</gene>
<keyword evidence="5" id="KW-1185">Reference proteome</keyword>
<dbReference type="PANTHER" id="PTHR15502:SF7">
    <property type="entry name" value="CALCINEURIN-BINDING PROTEIN CABIN-1"/>
    <property type="match status" value="1"/>
</dbReference>
<dbReference type="AlphaFoldDB" id="A0A6A4W2Z9"/>
<dbReference type="PRINTS" id="PR01217">
    <property type="entry name" value="PRICHEXTENSN"/>
</dbReference>
<dbReference type="InterPro" id="IPR033053">
    <property type="entry name" value="Hir3/CABIN1"/>
</dbReference>
<feature type="compositionally biased region" description="Low complexity" evidence="3">
    <location>
        <begin position="144"/>
        <end position="154"/>
    </location>
</feature>
<protein>
    <submittedName>
        <fullName evidence="4">Uncharacterized protein</fullName>
    </submittedName>
</protein>
<organism evidence="4 5">
    <name type="scientific">Amphibalanus amphitrite</name>
    <name type="common">Striped barnacle</name>
    <name type="synonym">Balanus amphitrite</name>
    <dbReference type="NCBI Taxonomy" id="1232801"/>
    <lineage>
        <taxon>Eukaryota</taxon>
        <taxon>Metazoa</taxon>
        <taxon>Ecdysozoa</taxon>
        <taxon>Arthropoda</taxon>
        <taxon>Crustacea</taxon>
        <taxon>Multicrustacea</taxon>
        <taxon>Cirripedia</taxon>
        <taxon>Thoracica</taxon>
        <taxon>Thoracicalcarea</taxon>
        <taxon>Balanomorpha</taxon>
        <taxon>Balanoidea</taxon>
        <taxon>Balanidae</taxon>
        <taxon>Amphibalaninae</taxon>
        <taxon>Amphibalanus</taxon>
    </lineage>
</organism>
<feature type="compositionally biased region" description="Pro residues" evidence="3">
    <location>
        <begin position="441"/>
        <end position="454"/>
    </location>
</feature>
<feature type="region of interest" description="Disordered" evidence="3">
    <location>
        <begin position="245"/>
        <end position="341"/>
    </location>
</feature>
<reference evidence="4 5" key="1">
    <citation type="submission" date="2019-07" db="EMBL/GenBank/DDBJ databases">
        <title>Draft genome assembly of a fouling barnacle, Amphibalanus amphitrite (Darwin, 1854): The first reference genome for Thecostraca.</title>
        <authorList>
            <person name="Kim W."/>
        </authorList>
    </citation>
    <scope>NUCLEOTIDE SEQUENCE [LARGE SCALE GENOMIC DNA]</scope>
    <source>
        <strain evidence="4">SNU_AA5</strain>
        <tissue evidence="4">Soma without cirri and trophi</tissue>
    </source>
</reference>